<dbReference type="InterPro" id="IPR050088">
    <property type="entry name" value="IspD/TarI_cytidylyltransf_bact"/>
</dbReference>
<reference evidence="3 4" key="1">
    <citation type="submission" date="2017-07" db="EMBL/GenBank/DDBJ databases">
        <title>Recovery of genomes from metagenomes via a dereplication, aggregation, and scoring strategy.</title>
        <authorList>
            <person name="Sieber C.M."/>
            <person name="Probst A.J."/>
            <person name="Sharrar A."/>
            <person name="Thomas B.C."/>
            <person name="Hess M."/>
            <person name="Tringe S.G."/>
            <person name="Banfield J.F."/>
        </authorList>
    </citation>
    <scope>NUCLEOTIDE SEQUENCE [LARGE SCALE GENOMIC DNA]</scope>
    <source>
        <strain evidence="3">JGI_Cruoil_03_44_89</strain>
    </source>
</reference>
<dbReference type="PANTHER" id="PTHR32125:SF4">
    <property type="entry name" value="2-C-METHYL-D-ERYTHRITOL 4-PHOSPHATE CYTIDYLYLTRANSFERASE, CHLOROPLASTIC"/>
    <property type="match status" value="1"/>
</dbReference>
<dbReference type="InterPro" id="IPR034683">
    <property type="entry name" value="IspD/TarI"/>
</dbReference>
<dbReference type="EMBL" id="NOZQ01000207">
    <property type="protein sequence ID" value="OYD14070.1"/>
    <property type="molecule type" value="Genomic_DNA"/>
</dbReference>
<dbReference type="NCBIfam" id="TIGR00453">
    <property type="entry name" value="ispD"/>
    <property type="match status" value="1"/>
</dbReference>
<dbReference type="PANTHER" id="PTHR32125">
    <property type="entry name" value="2-C-METHYL-D-ERYTHRITOL 4-PHOSPHATE CYTIDYLYLTRANSFERASE, CHLOROPLASTIC"/>
    <property type="match status" value="1"/>
</dbReference>
<accession>A0A235BNK3</accession>
<keyword evidence="1 3" id="KW-0808">Transferase</keyword>
<evidence type="ECO:0000313" key="4">
    <source>
        <dbReference type="Proteomes" id="UP000215215"/>
    </source>
</evidence>
<evidence type="ECO:0000256" key="1">
    <source>
        <dbReference type="ARBA" id="ARBA00022679"/>
    </source>
</evidence>
<gene>
    <name evidence="3" type="primary">ispD</name>
    <name evidence="3" type="ORF">CH333_09080</name>
</gene>
<proteinExistence type="predicted"/>
<dbReference type="InterPro" id="IPR029044">
    <property type="entry name" value="Nucleotide-diphossugar_trans"/>
</dbReference>
<dbReference type="AlphaFoldDB" id="A0A235BNK3"/>
<dbReference type="Gene3D" id="3.90.550.10">
    <property type="entry name" value="Spore Coat Polysaccharide Biosynthesis Protein SpsA, Chain A"/>
    <property type="match status" value="1"/>
</dbReference>
<evidence type="ECO:0000256" key="2">
    <source>
        <dbReference type="ARBA" id="ARBA00022695"/>
    </source>
</evidence>
<dbReference type="Pfam" id="PF01128">
    <property type="entry name" value="IspD"/>
    <property type="match status" value="1"/>
</dbReference>
<keyword evidence="2 3" id="KW-0548">Nucleotidyltransferase</keyword>
<dbReference type="GO" id="GO:0008299">
    <property type="term" value="P:isoprenoid biosynthetic process"/>
    <property type="evidence" value="ECO:0007669"/>
    <property type="project" value="InterPro"/>
</dbReference>
<name>A0A235BNK3_UNCW3</name>
<protein>
    <submittedName>
        <fullName evidence="3">2-C-methyl-D-erythritol 4-phosphate cytidylyltransferase</fullName>
    </submittedName>
</protein>
<comment type="caution">
    <text evidence="3">The sequence shown here is derived from an EMBL/GenBank/DDBJ whole genome shotgun (WGS) entry which is preliminary data.</text>
</comment>
<dbReference type="GO" id="GO:0050518">
    <property type="term" value="F:2-C-methyl-D-erythritol 4-phosphate cytidylyltransferase activity"/>
    <property type="evidence" value="ECO:0007669"/>
    <property type="project" value="InterPro"/>
</dbReference>
<dbReference type="CDD" id="cd02516">
    <property type="entry name" value="CDP-ME_synthetase"/>
    <property type="match status" value="1"/>
</dbReference>
<evidence type="ECO:0000313" key="3">
    <source>
        <dbReference type="EMBL" id="OYD14070.1"/>
    </source>
</evidence>
<dbReference type="InterPro" id="IPR001228">
    <property type="entry name" value="IspD"/>
</dbReference>
<dbReference type="Proteomes" id="UP000215215">
    <property type="component" value="Unassembled WGS sequence"/>
</dbReference>
<sequence>MLVSAIIVAAGKGERIKTPVPKQFLDVDGIPIISFSLSYLENAEIVDEIIIVTLLEWMDYVKKIVLNGKFGKVSEIIEGGERRQDSFKTGLAIAKGGIIIDHDAARPFPGVLNIDEMVEKCREIGAIIPVIPVNDTVKYVGEGKVRKTIDRRGLFCVQTPQVFRRELCERAYKMAEEDGFYGSDTASLLENSGIPVFTTRGSVFNIKITTEDDLVLVRAINRRYSNHR</sequence>
<dbReference type="SUPFAM" id="SSF53448">
    <property type="entry name" value="Nucleotide-diphospho-sugar transferases"/>
    <property type="match status" value="1"/>
</dbReference>
<dbReference type="FunFam" id="3.90.550.10:FF:000003">
    <property type="entry name" value="2-C-methyl-D-erythritol 4-phosphate cytidylyltransferase"/>
    <property type="match status" value="1"/>
</dbReference>
<organism evidence="3 4">
    <name type="scientific">candidate division WOR-3 bacterium JGI_Cruoil_03_44_89</name>
    <dbReference type="NCBI Taxonomy" id="1973748"/>
    <lineage>
        <taxon>Bacteria</taxon>
        <taxon>Bacteria division WOR-3</taxon>
    </lineage>
</organism>